<feature type="domain" description="DinB-like" evidence="1">
    <location>
        <begin position="22"/>
        <end position="145"/>
    </location>
</feature>
<dbReference type="OrthoDB" id="3376896at2"/>
<name>A0A2Z6AYQ7_9BACT</name>
<dbReference type="InterPro" id="IPR034660">
    <property type="entry name" value="DinB/YfiT-like"/>
</dbReference>
<sequence length="164" mass="19056">MPDIPAILSGLQSSQTILDTFILEIPRKIMTRVRGEGVWSIAEHLDHLAAVQPMLTERFRRIINEENPEFVPFIPGDAESSAKPAQIMPPEQALTIFRFHREEQLTLLEAQPASAWTREATHPEYEQYGLHILARHALMHDHWHLYRMEELWLTRDEYLTVLPG</sequence>
<dbReference type="RefSeq" id="WP_126378337.1">
    <property type="nucleotide sequence ID" value="NZ_AP017378.1"/>
</dbReference>
<evidence type="ECO:0000313" key="2">
    <source>
        <dbReference type="EMBL" id="BBD08330.1"/>
    </source>
</evidence>
<proteinExistence type="predicted"/>
<gene>
    <name evidence="2" type="ORF">DFE_1604</name>
</gene>
<evidence type="ECO:0000259" key="1">
    <source>
        <dbReference type="Pfam" id="PF12867"/>
    </source>
</evidence>
<dbReference type="EMBL" id="AP017378">
    <property type="protein sequence ID" value="BBD08330.1"/>
    <property type="molecule type" value="Genomic_DNA"/>
</dbReference>
<dbReference type="AlphaFoldDB" id="A0A2Z6AYQ7"/>
<dbReference type="SUPFAM" id="SSF109854">
    <property type="entry name" value="DinB/YfiT-like putative metalloenzymes"/>
    <property type="match status" value="1"/>
</dbReference>
<dbReference type="Gene3D" id="1.20.120.450">
    <property type="entry name" value="dinb family like domain"/>
    <property type="match status" value="1"/>
</dbReference>
<dbReference type="KEGG" id="dfl:DFE_1604"/>
<accession>A0A2Z6AYQ7</accession>
<dbReference type="Pfam" id="PF12867">
    <property type="entry name" value="DinB_2"/>
    <property type="match status" value="1"/>
</dbReference>
<dbReference type="InterPro" id="IPR024775">
    <property type="entry name" value="DinB-like"/>
</dbReference>
<reference evidence="2 3" key="1">
    <citation type="journal article" date="2018" name="Sci. Adv.">
        <title>Multi-heme cytochromes provide a pathway for survival in energy-limited environments.</title>
        <authorList>
            <person name="Deng X."/>
            <person name="Dohmae N."/>
            <person name="Nealson K.H."/>
            <person name="Hashimoto K."/>
            <person name="Okamoto A."/>
        </authorList>
    </citation>
    <scope>NUCLEOTIDE SEQUENCE [LARGE SCALE GENOMIC DNA]</scope>
    <source>
        <strain evidence="2 3">IS5</strain>
    </source>
</reference>
<dbReference type="Proteomes" id="UP000269883">
    <property type="component" value="Chromosome"/>
</dbReference>
<protein>
    <submittedName>
        <fullName evidence="2">DinB family protein</fullName>
    </submittedName>
</protein>
<organism evidence="2 3">
    <name type="scientific">Desulfovibrio ferrophilus</name>
    <dbReference type="NCBI Taxonomy" id="241368"/>
    <lineage>
        <taxon>Bacteria</taxon>
        <taxon>Pseudomonadati</taxon>
        <taxon>Thermodesulfobacteriota</taxon>
        <taxon>Desulfovibrionia</taxon>
        <taxon>Desulfovibrionales</taxon>
        <taxon>Desulfovibrionaceae</taxon>
        <taxon>Desulfovibrio</taxon>
    </lineage>
</organism>
<keyword evidence="3" id="KW-1185">Reference proteome</keyword>
<evidence type="ECO:0000313" key="3">
    <source>
        <dbReference type="Proteomes" id="UP000269883"/>
    </source>
</evidence>